<dbReference type="Proteomes" id="UP000054107">
    <property type="component" value="Unassembled WGS sequence"/>
</dbReference>
<gene>
    <name evidence="1" type="primary">PARPA_06295.1 scaffold 21376</name>
</gene>
<name>A0A0B7NAG5_9FUNG</name>
<feature type="non-terminal residue" evidence="1">
    <location>
        <position position="68"/>
    </location>
</feature>
<evidence type="ECO:0000313" key="2">
    <source>
        <dbReference type="Proteomes" id="UP000054107"/>
    </source>
</evidence>
<organism evidence="1 2">
    <name type="scientific">Parasitella parasitica</name>
    <dbReference type="NCBI Taxonomy" id="35722"/>
    <lineage>
        <taxon>Eukaryota</taxon>
        <taxon>Fungi</taxon>
        <taxon>Fungi incertae sedis</taxon>
        <taxon>Mucoromycota</taxon>
        <taxon>Mucoromycotina</taxon>
        <taxon>Mucoromycetes</taxon>
        <taxon>Mucorales</taxon>
        <taxon>Mucorineae</taxon>
        <taxon>Mucoraceae</taxon>
        <taxon>Parasitella</taxon>
    </lineage>
</organism>
<reference evidence="1 2" key="1">
    <citation type="submission" date="2014-09" db="EMBL/GenBank/DDBJ databases">
        <authorList>
            <person name="Ellenberger Sabrina"/>
        </authorList>
    </citation>
    <scope>NUCLEOTIDE SEQUENCE [LARGE SCALE GENOMIC DNA]</scope>
    <source>
        <strain evidence="1 2">CBS 412.66</strain>
    </source>
</reference>
<keyword evidence="2" id="KW-1185">Reference proteome</keyword>
<protein>
    <submittedName>
        <fullName evidence="1">Uncharacterized protein</fullName>
    </submittedName>
</protein>
<accession>A0A0B7NAG5</accession>
<dbReference type="EMBL" id="LN727609">
    <property type="protein sequence ID" value="CEP12360.1"/>
    <property type="molecule type" value="Genomic_DNA"/>
</dbReference>
<dbReference type="AlphaFoldDB" id="A0A0B7NAG5"/>
<evidence type="ECO:0000313" key="1">
    <source>
        <dbReference type="EMBL" id="CEP12360.1"/>
    </source>
</evidence>
<sequence length="68" mass="7973">MCQSEENTVSILLSVMKLCKLCHRADHFRYSINVVIARCSTTSQHLLQIYAYFVINTMHHYAMTYSTR</sequence>
<proteinExistence type="predicted"/>